<dbReference type="NCBIfam" id="TIGR04176">
    <property type="entry name" value="MarR_EPS"/>
    <property type="match status" value="1"/>
</dbReference>
<name>A0A6L5JY91_RHOTE</name>
<dbReference type="EMBL" id="WIXJ01000003">
    <property type="protein sequence ID" value="MQY51550.1"/>
    <property type="molecule type" value="Genomic_DNA"/>
</dbReference>
<reference evidence="1 2" key="1">
    <citation type="submission" date="2019-10" db="EMBL/GenBank/DDBJ databases">
        <title>Whole-genome sequence of the purple nonsulfur photosynthetic bacterium Rhodocyclus tenuis.</title>
        <authorList>
            <person name="Kyndt J.A."/>
            <person name="Meyer T.E."/>
        </authorList>
    </citation>
    <scope>NUCLEOTIDE SEQUENCE [LARGE SCALE GENOMIC DNA]</scope>
    <source>
        <strain evidence="1 2">DSM 110</strain>
    </source>
</reference>
<accession>A0A6L5JY91</accession>
<dbReference type="AlphaFoldDB" id="A0A6L5JY91"/>
<protein>
    <submittedName>
        <fullName evidence="1">MarR family EPS-associated transcriptional regulator</fullName>
    </submittedName>
</protein>
<proteinExistence type="predicted"/>
<evidence type="ECO:0000313" key="2">
    <source>
        <dbReference type="Proteomes" id="UP000480275"/>
    </source>
</evidence>
<gene>
    <name evidence="1" type="ORF">GHK24_07155</name>
</gene>
<dbReference type="SUPFAM" id="SSF46785">
    <property type="entry name" value="Winged helix' DNA-binding domain"/>
    <property type="match status" value="1"/>
</dbReference>
<dbReference type="Proteomes" id="UP000480275">
    <property type="component" value="Unassembled WGS sequence"/>
</dbReference>
<dbReference type="InterPro" id="IPR036390">
    <property type="entry name" value="WH_DNA-bd_sf"/>
</dbReference>
<dbReference type="Gene3D" id="1.10.10.10">
    <property type="entry name" value="Winged helix-like DNA-binding domain superfamily/Winged helix DNA-binding domain"/>
    <property type="match status" value="1"/>
</dbReference>
<sequence length="145" mass="16109">MNPQEIAHWNVLKVLEQRPQLSQRELALRLGVSLGKTHYLMKALVEKGWVKAGNFRRSDSKWAYLYLLTPDGVGERLRLTRAYLARKEAEYASLRNEIAMLRQEIEALPALSAGPLVEGANVPLRDGELLSLSLRVASGAAGSDV</sequence>
<dbReference type="Pfam" id="PF13412">
    <property type="entry name" value="HTH_24"/>
    <property type="match status" value="1"/>
</dbReference>
<evidence type="ECO:0000313" key="1">
    <source>
        <dbReference type="EMBL" id="MQY51550.1"/>
    </source>
</evidence>
<dbReference type="InterPro" id="IPR026433">
    <property type="entry name" value="MarR_EPS"/>
</dbReference>
<comment type="caution">
    <text evidence="1">The sequence shown here is derived from an EMBL/GenBank/DDBJ whole genome shotgun (WGS) entry which is preliminary data.</text>
</comment>
<organism evidence="1 2">
    <name type="scientific">Rhodocyclus tenuis</name>
    <name type="common">Rhodospirillum tenue</name>
    <dbReference type="NCBI Taxonomy" id="1066"/>
    <lineage>
        <taxon>Bacteria</taxon>
        <taxon>Pseudomonadati</taxon>
        <taxon>Pseudomonadota</taxon>
        <taxon>Betaproteobacteria</taxon>
        <taxon>Rhodocyclales</taxon>
        <taxon>Rhodocyclaceae</taxon>
        <taxon>Rhodocyclus</taxon>
    </lineage>
</organism>
<dbReference type="InterPro" id="IPR036388">
    <property type="entry name" value="WH-like_DNA-bd_sf"/>
</dbReference>